<gene>
    <name evidence="5" type="ORF">H8S34_06725</name>
</gene>
<dbReference type="GO" id="GO:0003677">
    <property type="term" value="F:DNA binding"/>
    <property type="evidence" value="ECO:0007669"/>
    <property type="project" value="UniProtKB-KW"/>
</dbReference>
<dbReference type="RefSeq" id="WP_101691856.1">
    <property type="nucleotide sequence ID" value="NZ_JACOPR010000003.1"/>
</dbReference>
<dbReference type="PROSITE" id="PS50935">
    <property type="entry name" value="SSB"/>
    <property type="match status" value="1"/>
</dbReference>
<comment type="caution">
    <text evidence="5">The sequence shown here is derived from an EMBL/GenBank/DDBJ whole genome shotgun (WGS) entry which is preliminary data.</text>
</comment>
<feature type="region of interest" description="Disordered" evidence="4">
    <location>
        <begin position="105"/>
        <end position="157"/>
    </location>
</feature>
<comment type="subunit">
    <text evidence="2">Homotetramer.</text>
</comment>
<keyword evidence="6" id="KW-1185">Reference proteome</keyword>
<evidence type="ECO:0000256" key="3">
    <source>
        <dbReference type="RuleBase" id="RU000524"/>
    </source>
</evidence>
<dbReference type="PANTHER" id="PTHR10302">
    <property type="entry name" value="SINGLE-STRANDED DNA-BINDING PROTEIN"/>
    <property type="match status" value="1"/>
</dbReference>
<dbReference type="HAMAP" id="MF_00984">
    <property type="entry name" value="SSB"/>
    <property type="match status" value="1"/>
</dbReference>
<comment type="caution">
    <text evidence="2">Lacks conserved residue(s) required for the propagation of feature annotation.</text>
</comment>
<evidence type="ECO:0000313" key="6">
    <source>
        <dbReference type="Proteomes" id="UP000660021"/>
    </source>
</evidence>
<keyword evidence="1 2" id="KW-0238">DNA-binding</keyword>
<feature type="compositionally biased region" description="Low complexity" evidence="4">
    <location>
        <begin position="122"/>
        <end position="142"/>
    </location>
</feature>
<dbReference type="EMBL" id="JACOPR010000003">
    <property type="protein sequence ID" value="MBC5730526.1"/>
    <property type="molecule type" value="Genomic_DNA"/>
</dbReference>
<evidence type="ECO:0000256" key="4">
    <source>
        <dbReference type="SAM" id="MobiDB-lite"/>
    </source>
</evidence>
<dbReference type="NCBIfam" id="TIGR00621">
    <property type="entry name" value="ssb"/>
    <property type="match status" value="1"/>
</dbReference>
<dbReference type="Pfam" id="PF00436">
    <property type="entry name" value="SSB"/>
    <property type="match status" value="1"/>
</dbReference>
<evidence type="ECO:0000256" key="1">
    <source>
        <dbReference type="ARBA" id="ARBA00023125"/>
    </source>
</evidence>
<dbReference type="Gene3D" id="2.40.50.140">
    <property type="entry name" value="Nucleic acid-binding proteins"/>
    <property type="match status" value="1"/>
</dbReference>
<dbReference type="InterPro" id="IPR012340">
    <property type="entry name" value="NA-bd_OB-fold"/>
</dbReference>
<dbReference type="SUPFAM" id="SSF50249">
    <property type="entry name" value="Nucleic acid-binding proteins"/>
    <property type="match status" value="1"/>
</dbReference>
<dbReference type="InterPro" id="IPR000424">
    <property type="entry name" value="Primosome_PriB/ssb"/>
</dbReference>
<protein>
    <recommendedName>
        <fullName evidence="2 3">Single-stranded DNA-binding protein</fullName>
        <shortName evidence="2">SSB</shortName>
    </recommendedName>
</protein>
<feature type="compositionally biased region" description="Acidic residues" evidence="4">
    <location>
        <begin position="148"/>
        <end position="157"/>
    </location>
</feature>
<dbReference type="Proteomes" id="UP000660021">
    <property type="component" value="Unassembled WGS sequence"/>
</dbReference>
<dbReference type="InterPro" id="IPR011344">
    <property type="entry name" value="ssDNA-bd"/>
</dbReference>
<accession>A0ABR7HSX9</accession>
<evidence type="ECO:0000256" key="2">
    <source>
        <dbReference type="HAMAP-Rule" id="MF_00984"/>
    </source>
</evidence>
<reference evidence="5 6" key="1">
    <citation type="submission" date="2020-08" db="EMBL/GenBank/DDBJ databases">
        <title>Genome public.</title>
        <authorList>
            <person name="Liu C."/>
            <person name="Sun Q."/>
        </authorList>
    </citation>
    <scope>NUCLEOTIDE SEQUENCE [LARGE SCALE GENOMIC DNA]</scope>
    <source>
        <strain evidence="5 6">New-38</strain>
    </source>
</reference>
<name>A0ABR7HSX9_9FIRM</name>
<sequence length="157" mass="17161">MLNRIILMGRLTRDPELRHTQTGTPVASFSLAVDRDFKDKTTGEKATDFIDIVAWRQTAEFVSRFFTKGRLAVVEGRLQLRDWTDKDGNKRRSAEVVADNVYFGDSKRDAEGGGYAPPPPAYGGYSAPAPSAPAYAAPLSGGDQFADLSDDDGELPF</sequence>
<organism evidence="5 6">
    <name type="scientific">Pseudoflavonifractor hominis</name>
    <dbReference type="NCBI Taxonomy" id="2763059"/>
    <lineage>
        <taxon>Bacteria</taxon>
        <taxon>Bacillati</taxon>
        <taxon>Bacillota</taxon>
        <taxon>Clostridia</taxon>
        <taxon>Eubacteriales</taxon>
        <taxon>Oscillospiraceae</taxon>
        <taxon>Pseudoflavonifractor</taxon>
    </lineage>
</organism>
<dbReference type="CDD" id="cd04496">
    <property type="entry name" value="SSB_OBF"/>
    <property type="match status" value="1"/>
</dbReference>
<evidence type="ECO:0000313" key="5">
    <source>
        <dbReference type="EMBL" id="MBC5730526.1"/>
    </source>
</evidence>
<dbReference type="PANTHER" id="PTHR10302:SF27">
    <property type="entry name" value="SINGLE-STRANDED DNA-BINDING PROTEIN"/>
    <property type="match status" value="1"/>
</dbReference>
<proteinExistence type="inferred from homology"/>